<dbReference type="Gene3D" id="3.30.70.2450">
    <property type="match status" value="1"/>
</dbReference>
<dbReference type="GO" id="GO:0071949">
    <property type="term" value="F:FAD binding"/>
    <property type="evidence" value="ECO:0007669"/>
    <property type="project" value="InterPro"/>
</dbReference>
<dbReference type="PRINTS" id="PR00420">
    <property type="entry name" value="RNGMNOXGNASE"/>
</dbReference>
<feature type="domain" description="FAD-binding" evidence="2">
    <location>
        <begin position="45"/>
        <end position="380"/>
    </location>
</feature>
<keyword evidence="1" id="KW-0560">Oxidoreductase</keyword>
<protein>
    <submittedName>
        <fullName evidence="3">Bifunctional 3-(3-hydroxy-phenyl)propionate/3-hydroxycinnamic acid hydroxylase</fullName>
    </submittedName>
</protein>
<dbReference type="AlphaFoldDB" id="A0A6N7ZBR2"/>
<proteinExistence type="predicted"/>
<reference evidence="3 4" key="1">
    <citation type="submission" date="2019-11" db="EMBL/GenBank/DDBJ databases">
        <title>Draft genome of Amycolatopsis RM579.</title>
        <authorList>
            <person name="Duangmal K."/>
            <person name="Mingma R."/>
        </authorList>
    </citation>
    <scope>NUCLEOTIDE SEQUENCE [LARGE SCALE GENOMIC DNA]</scope>
    <source>
        <strain evidence="3 4">RM579</strain>
    </source>
</reference>
<evidence type="ECO:0000313" key="3">
    <source>
        <dbReference type="EMBL" id="MTD59135.1"/>
    </source>
</evidence>
<dbReference type="Gene3D" id="3.40.30.120">
    <property type="match status" value="1"/>
</dbReference>
<keyword evidence="4" id="KW-1185">Reference proteome</keyword>
<dbReference type="InterPro" id="IPR050631">
    <property type="entry name" value="PheA/TfdB_FAD_monoxygenase"/>
</dbReference>
<gene>
    <name evidence="3" type="ORF">GKO32_34900</name>
</gene>
<accession>A0A6N7ZBR2</accession>
<dbReference type="Pfam" id="PF01494">
    <property type="entry name" value="FAD_binding_3"/>
    <property type="match status" value="1"/>
</dbReference>
<dbReference type="Gene3D" id="3.50.50.60">
    <property type="entry name" value="FAD/NAD(P)-binding domain"/>
    <property type="match status" value="1"/>
</dbReference>
<dbReference type="InterPro" id="IPR002938">
    <property type="entry name" value="FAD-bd"/>
</dbReference>
<evidence type="ECO:0000256" key="1">
    <source>
        <dbReference type="ARBA" id="ARBA00023002"/>
    </source>
</evidence>
<comment type="caution">
    <text evidence="3">The sequence shown here is derived from an EMBL/GenBank/DDBJ whole genome shotgun (WGS) entry which is preliminary data.</text>
</comment>
<name>A0A6N7ZBR2_9PSEU</name>
<dbReference type="GO" id="GO:0008688">
    <property type="term" value="F:3-(3-hydroxyphenyl)propionate hydroxylase activity"/>
    <property type="evidence" value="ECO:0007669"/>
    <property type="project" value="TreeGrafter"/>
</dbReference>
<dbReference type="EMBL" id="WMBA01000089">
    <property type="protein sequence ID" value="MTD59135.1"/>
    <property type="molecule type" value="Genomic_DNA"/>
</dbReference>
<sequence length="543" mass="59051">MCRAVRPVAARRLRSRAGFRQSEGPRYVSLPTEPRTPASAPDALDADVLIVGYGPVGQSLAALLGVAGHRVTVCERRLTRYETPRAGHFDHEIMRIFQSLGIADDVRRIAEPARLYEFLDPDGAVVSRLPREWTAPSGWDASYHFYQPELEDVLDSAVHKMSTVDVRFGAAVVDLRQKAGYVVATLADGSVVTARYAVGADGANSAVRALCDIGTEDLGFRGDWLVVDVRPRPGTPALDIPDTCQVLNPARPNHMGRVAQRYFRWEFMLVDGDDPRELVRPERVWELLEPWVGPQDAELIRQTVYEFRSIVADTFRRGSVLLAGDAAHVMPPFLGQGMSSGIRDAATLGWMFDLVLAGAAGPELLDLYTASRRPHVLDYIEESVRIGTVVCETDPVRAAQRREDLRSATELPAPFEPPIGAGFHDGDPLAGHLAVQPLLRTNDGKTERSDDVLGRGFTLFSLLDLDPVTRAAVADLEQAIGLRSIVVGEAGVPEEGAALSDWLKEAGVVAVLVRPDFYVFGTAQGLSAIPGLLGSLRASLSLV</sequence>
<dbReference type="PANTHER" id="PTHR43476:SF3">
    <property type="entry name" value="FAD-BINDING MONOOXYGENASE"/>
    <property type="match status" value="1"/>
</dbReference>
<dbReference type="Proteomes" id="UP000440096">
    <property type="component" value="Unassembled WGS sequence"/>
</dbReference>
<evidence type="ECO:0000313" key="4">
    <source>
        <dbReference type="Proteomes" id="UP000440096"/>
    </source>
</evidence>
<dbReference type="GO" id="GO:0019622">
    <property type="term" value="P:3-(3-hydroxy)phenylpropionate catabolic process"/>
    <property type="evidence" value="ECO:0007669"/>
    <property type="project" value="TreeGrafter"/>
</dbReference>
<dbReference type="PANTHER" id="PTHR43476">
    <property type="entry name" value="3-(3-HYDROXY-PHENYL)PROPIONATE/3-HYDROXYCINNAMIC ACID HYDROXYLASE"/>
    <property type="match status" value="1"/>
</dbReference>
<organism evidence="3 4">
    <name type="scientific">Amycolatopsis pithecellobii</name>
    <dbReference type="NCBI Taxonomy" id="664692"/>
    <lineage>
        <taxon>Bacteria</taxon>
        <taxon>Bacillati</taxon>
        <taxon>Actinomycetota</taxon>
        <taxon>Actinomycetes</taxon>
        <taxon>Pseudonocardiales</taxon>
        <taxon>Pseudonocardiaceae</taxon>
        <taxon>Amycolatopsis</taxon>
    </lineage>
</organism>
<dbReference type="SUPFAM" id="SSF51905">
    <property type="entry name" value="FAD/NAD(P)-binding domain"/>
    <property type="match status" value="1"/>
</dbReference>
<dbReference type="InterPro" id="IPR036188">
    <property type="entry name" value="FAD/NAD-bd_sf"/>
</dbReference>
<dbReference type="NCBIfam" id="NF004829">
    <property type="entry name" value="PRK06183.1-3"/>
    <property type="match status" value="1"/>
</dbReference>
<evidence type="ECO:0000259" key="2">
    <source>
        <dbReference type="Pfam" id="PF01494"/>
    </source>
</evidence>